<evidence type="ECO:0000313" key="2">
    <source>
        <dbReference type="EMBL" id="QJA87691.1"/>
    </source>
</evidence>
<organism evidence="2">
    <name type="scientific">viral metagenome</name>
    <dbReference type="NCBI Taxonomy" id="1070528"/>
    <lineage>
        <taxon>unclassified sequences</taxon>
        <taxon>metagenomes</taxon>
        <taxon>organismal metagenomes</taxon>
    </lineage>
</organism>
<name>A0A6M3L1U6_9ZZZZ</name>
<protein>
    <submittedName>
        <fullName evidence="2">Uncharacterized protein</fullName>
    </submittedName>
</protein>
<sequence length="93" mass="10774">MTTEIKEKLPYYIFYNDDIKTKYEGRFWSCQGNHIGIIASVTEGIDWAAYIGTDAPNSHDEDNTLLFVADWGCKLGESDARHFFPKITLPYRY</sequence>
<gene>
    <name evidence="1" type="ORF">MM415A01353_0008</name>
    <name evidence="2" type="ORF">MM415B02909_0014</name>
</gene>
<dbReference type="AlphaFoldDB" id="A0A6M3L1U6"/>
<dbReference type="EMBL" id="MT142726">
    <property type="protein sequence ID" value="QJA87691.1"/>
    <property type="molecule type" value="Genomic_DNA"/>
</dbReference>
<evidence type="ECO:0000313" key="1">
    <source>
        <dbReference type="EMBL" id="QJA77198.1"/>
    </source>
</evidence>
<accession>A0A6M3L1U6</accession>
<dbReference type="EMBL" id="MT142269">
    <property type="protein sequence ID" value="QJA77198.1"/>
    <property type="molecule type" value="Genomic_DNA"/>
</dbReference>
<proteinExistence type="predicted"/>
<reference evidence="2" key="1">
    <citation type="submission" date="2020-03" db="EMBL/GenBank/DDBJ databases">
        <title>The deep terrestrial virosphere.</title>
        <authorList>
            <person name="Holmfeldt K."/>
            <person name="Nilsson E."/>
            <person name="Simone D."/>
            <person name="Lopez-Fernandez M."/>
            <person name="Wu X."/>
            <person name="de Brujin I."/>
            <person name="Lundin D."/>
            <person name="Andersson A."/>
            <person name="Bertilsson S."/>
            <person name="Dopson M."/>
        </authorList>
    </citation>
    <scope>NUCLEOTIDE SEQUENCE</scope>
    <source>
        <strain evidence="1">MM415A01353</strain>
        <strain evidence="2">MM415B02909</strain>
    </source>
</reference>